<evidence type="ECO:0000259" key="6">
    <source>
        <dbReference type="Pfam" id="PF01494"/>
    </source>
</evidence>
<dbReference type="SUPFAM" id="SSF51905">
    <property type="entry name" value="FAD/NAD(P)-binding domain"/>
    <property type="match status" value="1"/>
</dbReference>
<evidence type="ECO:0000313" key="9">
    <source>
        <dbReference type="EMBL" id="CAF4288171.1"/>
    </source>
</evidence>
<comment type="cofactor">
    <cofactor evidence="1">
        <name>FAD</name>
        <dbReference type="ChEBI" id="CHEBI:57692"/>
    </cofactor>
</comment>
<dbReference type="EMBL" id="CAJNOW010017203">
    <property type="protein sequence ID" value="CAF1655727.1"/>
    <property type="molecule type" value="Genomic_DNA"/>
</dbReference>
<comment type="caution">
    <text evidence="8">The sequence shown here is derived from an EMBL/GenBank/DDBJ whole genome shotgun (WGS) entry which is preliminary data.</text>
</comment>
<feature type="domain" description="FAD-binding" evidence="6">
    <location>
        <begin position="320"/>
        <end position="665"/>
    </location>
</feature>
<evidence type="ECO:0000256" key="1">
    <source>
        <dbReference type="ARBA" id="ARBA00001974"/>
    </source>
</evidence>
<evidence type="ECO:0000256" key="4">
    <source>
        <dbReference type="ARBA" id="ARBA00023002"/>
    </source>
</evidence>
<protein>
    <recommendedName>
        <fullName evidence="6">FAD-binding domain-containing protein</fullName>
    </recommendedName>
</protein>
<dbReference type="Proteomes" id="UP000663855">
    <property type="component" value="Unassembled WGS sequence"/>
</dbReference>
<dbReference type="Pfam" id="PF10009">
    <property type="entry name" value="DUF2252"/>
    <property type="match status" value="1"/>
</dbReference>
<dbReference type="Pfam" id="PF01494">
    <property type="entry name" value="FAD_binding_3"/>
    <property type="match status" value="1"/>
</dbReference>
<evidence type="ECO:0000313" key="8">
    <source>
        <dbReference type="EMBL" id="CAF1655727.1"/>
    </source>
</evidence>
<accession>A0A816F2T1</accession>
<keyword evidence="2" id="KW-0285">Flavoprotein</keyword>
<dbReference type="GO" id="GO:0004497">
    <property type="term" value="F:monooxygenase activity"/>
    <property type="evidence" value="ECO:0007669"/>
    <property type="project" value="UniProtKB-KW"/>
</dbReference>
<dbReference type="Gene3D" id="3.50.50.60">
    <property type="entry name" value="FAD/NAD(P)-binding domain"/>
    <property type="match status" value="1"/>
</dbReference>
<dbReference type="PANTHER" id="PTHR13789">
    <property type="entry name" value="MONOOXYGENASE"/>
    <property type="match status" value="1"/>
</dbReference>
<evidence type="ECO:0000256" key="2">
    <source>
        <dbReference type="ARBA" id="ARBA00022630"/>
    </source>
</evidence>
<proteinExistence type="predicted"/>
<keyword evidence="3" id="KW-0274">FAD</keyword>
<dbReference type="InterPro" id="IPR002938">
    <property type="entry name" value="FAD-bd"/>
</dbReference>
<dbReference type="InterPro" id="IPR036188">
    <property type="entry name" value="FAD/NAD-bd_sf"/>
</dbReference>
<dbReference type="GO" id="GO:0071949">
    <property type="term" value="F:FAD binding"/>
    <property type="evidence" value="ECO:0007669"/>
    <property type="project" value="InterPro"/>
</dbReference>
<dbReference type="EMBL" id="CAJOBH010033122">
    <property type="protein sequence ID" value="CAF4288171.1"/>
    <property type="molecule type" value="Genomic_DNA"/>
</dbReference>
<dbReference type="SUPFAM" id="SSF54373">
    <property type="entry name" value="FAD-linked reductases, C-terminal domain"/>
    <property type="match status" value="1"/>
</dbReference>
<dbReference type="EMBL" id="CAJNOV010014224">
    <property type="protein sequence ID" value="CAF1543825.1"/>
    <property type="molecule type" value="Genomic_DNA"/>
</dbReference>
<dbReference type="Proteomes" id="UP000663834">
    <property type="component" value="Unassembled WGS sequence"/>
</dbReference>
<reference evidence="8" key="1">
    <citation type="submission" date="2021-02" db="EMBL/GenBank/DDBJ databases">
        <authorList>
            <person name="Nowell W R."/>
        </authorList>
    </citation>
    <scope>NUCLEOTIDE SEQUENCE</scope>
</reference>
<dbReference type="PRINTS" id="PR00420">
    <property type="entry name" value="RNGMNOXGNASE"/>
</dbReference>
<keyword evidence="4" id="KW-0560">Oxidoreductase</keyword>
<gene>
    <name evidence="9" type="ORF">BYL167_LOCUS26979</name>
    <name evidence="7" type="ORF">CJN711_LOCUS29903</name>
    <name evidence="8" type="ORF">KQP761_LOCUS30940</name>
</gene>
<organism evidence="8 10">
    <name type="scientific">Rotaria magnacalcarata</name>
    <dbReference type="NCBI Taxonomy" id="392030"/>
    <lineage>
        <taxon>Eukaryota</taxon>
        <taxon>Metazoa</taxon>
        <taxon>Spiralia</taxon>
        <taxon>Gnathifera</taxon>
        <taxon>Rotifera</taxon>
        <taxon>Eurotatoria</taxon>
        <taxon>Bdelloidea</taxon>
        <taxon>Philodinida</taxon>
        <taxon>Philodinidae</taxon>
        <taxon>Rotaria</taxon>
    </lineage>
</organism>
<dbReference type="Proteomes" id="UP000681967">
    <property type="component" value="Unassembled WGS sequence"/>
</dbReference>
<dbReference type="AlphaFoldDB" id="A0A816F2T1"/>
<sequence length="709" mass="81355">MPSSAPVKDILHGDDNQRLNYLVQVFAKYQMTGKRHETKPWHAYFRRTAINPVVFYQHNHALFYEDNQCDQEMFQIHEPTYIHGDLHIGQFHYYFDDTTNERIFQIRQHTKKIAPFTWDLKRLATDLVLIGYYQGFSDIEMIEILKAFIQQYIHRVKGIKKINFFRQNSNEKNQIHQTESYLWQSQGSVIDSITVQREMHEIDWKELNSVASWIILAEQLAITVADLHCQSTISVLPTEKIIENNPDYSLRIIQAALSSSGQQYQLIHEICYFAMNYAEIAENDHRLFFKYFRNETIFNGIHVRNYRQMPRPLVGARSLSILIVGGGIGGLATALHFAQAGIRVRLFERNPEFSEVGAGMQLAPNCSRVLDHLGILKQVQANAVFPKQIVWMDALSGQRLGCIDLGPKFIETFKYPYIVVHRADLLNALYQACLADPLVTLETNRTVISVDERPKSIMVDCADGTRYDCNMVVAADGLWSSLRKFVHDDGAPLSVGYVTYRGTIDISQVSKDAGLENVQFWIGPDMHLVQYPIRRGELFNQAAIFKSKKIPDDTDEWGTREELNQRFSIGCEHVKNALKLIQSNMRWPVYDRNPLSKWSHGHLVLLGDAAHPMLQYAGQGAAQALEDADALVSAYKKYGSLSLDAVFREYEQKRIPRSSKIVQFARDIGTFAHCDGVEKIARDATLKAHDMNDYKFLNWLYAAEQKDSQ</sequence>
<keyword evidence="5" id="KW-0503">Monooxygenase</keyword>
<evidence type="ECO:0000256" key="3">
    <source>
        <dbReference type="ARBA" id="ARBA00022827"/>
    </source>
</evidence>
<name>A0A816F2T1_9BILA</name>
<evidence type="ECO:0000313" key="10">
    <source>
        <dbReference type="Proteomes" id="UP000663834"/>
    </source>
</evidence>
<dbReference type="OrthoDB" id="9993796at2759"/>
<evidence type="ECO:0000256" key="5">
    <source>
        <dbReference type="ARBA" id="ARBA00023033"/>
    </source>
</evidence>
<dbReference type="PANTHER" id="PTHR13789:SF318">
    <property type="entry name" value="GERANYLGERANYL DIPHOSPHATE REDUCTASE"/>
    <property type="match status" value="1"/>
</dbReference>
<dbReference type="InterPro" id="IPR018721">
    <property type="entry name" value="DUF2252"/>
</dbReference>
<dbReference type="InterPro" id="IPR050493">
    <property type="entry name" value="FAD-dep_Monooxygenase_BioMet"/>
</dbReference>
<evidence type="ECO:0000313" key="7">
    <source>
        <dbReference type="EMBL" id="CAF1543825.1"/>
    </source>
</evidence>